<keyword evidence="1" id="KW-0472">Membrane</keyword>
<feature type="transmembrane region" description="Helical" evidence="1">
    <location>
        <begin position="115"/>
        <end position="134"/>
    </location>
</feature>
<evidence type="ECO:0000313" key="2">
    <source>
        <dbReference type="EMBL" id="AOS46902.1"/>
    </source>
</evidence>
<dbReference type="InterPro" id="IPR009339">
    <property type="entry name" value="DUF998"/>
</dbReference>
<feature type="transmembrane region" description="Helical" evidence="1">
    <location>
        <begin position="77"/>
        <end position="95"/>
    </location>
</feature>
<name>A0A1D8B1A8_9ACTO</name>
<dbReference type="OrthoDB" id="2221333at2"/>
<protein>
    <recommendedName>
        <fullName evidence="4">DUF998 domain-containing protein</fullName>
    </recommendedName>
</protein>
<reference evidence="2 3" key="1">
    <citation type="submission" date="2016-09" db="EMBL/GenBank/DDBJ databases">
        <title>Complete genome sequence of Actinomyces hongkongensis HKU8.</title>
        <authorList>
            <person name="Gao Y.-X."/>
            <person name="Zhou Y.-Y."/>
            <person name="Xie Y."/>
            <person name="Wang M."/>
            <person name="Wang S.-J."/>
            <person name="Shen S.-G."/>
        </authorList>
    </citation>
    <scope>NUCLEOTIDE SEQUENCE [LARGE SCALE GENOMIC DNA]</scope>
    <source>
        <strain evidence="2 3">HKU8</strain>
    </source>
</reference>
<evidence type="ECO:0000256" key="1">
    <source>
        <dbReference type="SAM" id="Phobius"/>
    </source>
</evidence>
<dbReference type="AlphaFoldDB" id="A0A1D8B1A8"/>
<dbReference type="STRING" id="178339.BH719_02660"/>
<dbReference type="RefSeq" id="WP_009743203.1">
    <property type="nucleotide sequence ID" value="NZ_CP017298.1"/>
</dbReference>
<sequence>MATVLACAALALGVARTAMFVALHLVPSDYDIVHHAVSDYAVGPTRRLAATMTWTSAVFWLVLAAAVALAPANDGPGLAAWMLALAAVFVLLPLLPTDVEGSAPTLVGRLHMLAAIAWFAIAYSCMGGFIRFFAPSAPGGLMALLVAVSWVAAVGLVALVSALVVRPLRRVAFGISERVFLLAVHVFYIAVAVGLMLV</sequence>
<dbReference type="Pfam" id="PF06197">
    <property type="entry name" value="DUF998"/>
    <property type="match status" value="1"/>
</dbReference>
<dbReference type="EMBL" id="CP017298">
    <property type="protein sequence ID" value="AOS46902.1"/>
    <property type="molecule type" value="Genomic_DNA"/>
</dbReference>
<evidence type="ECO:0000313" key="3">
    <source>
        <dbReference type="Proteomes" id="UP000095214"/>
    </source>
</evidence>
<keyword evidence="3" id="KW-1185">Reference proteome</keyword>
<feature type="transmembrane region" description="Helical" evidence="1">
    <location>
        <begin position="141"/>
        <end position="164"/>
    </location>
</feature>
<organism evidence="2 3">
    <name type="scientific">Pauljensenia hongkongensis</name>
    <dbReference type="NCBI Taxonomy" id="178339"/>
    <lineage>
        <taxon>Bacteria</taxon>
        <taxon>Bacillati</taxon>
        <taxon>Actinomycetota</taxon>
        <taxon>Actinomycetes</taxon>
        <taxon>Actinomycetales</taxon>
        <taxon>Actinomycetaceae</taxon>
        <taxon>Pauljensenia</taxon>
    </lineage>
</organism>
<proteinExistence type="predicted"/>
<gene>
    <name evidence="2" type="ORF">BH719_02660</name>
</gene>
<evidence type="ECO:0008006" key="4">
    <source>
        <dbReference type="Google" id="ProtNLM"/>
    </source>
</evidence>
<keyword evidence="1" id="KW-0812">Transmembrane</keyword>
<keyword evidence="1" id="KW-1133">Transmembrane helix</keyword>
<feature type="transmembrane region" description="Helical" evidence="1">
    <location>
        <begin position="48"/>
        <end position="70"/>
    </location>
</feature>
<feature type="transmembrane region" description="Helical" evidence="1">
    <location>
        <begin position="179"/>
        <end position="197"/>
    </location>
</feature>
<dbReference type="KEGG" id="phon:BH719_02660"/>
<dbReference type="Proteomes" id="UP000095214">
    <property type="component" value="Chromosome"/>
</dbReference>
<accession>A0A1D8B1A8</accession>